<evidence type="ECO:0000256" key="1">
    <source>
        <dbReference type="SAM" id="MobiDB-lite"/>
    </source>
</evidence>
<proteinExistence type="predicted"/>
<organism evidence="2 3">
    <name type="scientific">Araneus ventricosus</name>
    <name type="common">Orbweaver spider</name>
    <name type="synonym">Epeira ventricosa</name>
    <dbReference type="NCBI Taxonomy" id="182803"/>
    <lineage>
        <taxon>Eukaryota</taxon>
        <taxon>Metazoa</taxon>
        <taxon>Ecdysozoa</taxon>
        <taxon>Arthropoda</taxon>
        <taxon>Chelicerata</taxon>
        <taxon>Arachnida</taxon>
        <taxon>Araneae</taxon>
        <taxon>Araneomorphae</taxon>
        <taxon>Entelegynae</taxon>
        <taxon>Araneoidea</taxon>
        <taxon>Araneidae</taxon>
        <taxon>Araneus</taxon>
    </lineage>
</organism>
<accession>A0A4Y2I8T3</accession>
<evidence type="ECO:0000313" key="3">
    <source>
        <dbReference type="Proteomes" id="UP000499080"/>
    </source>
</evidence>
<feature type="region of interest" description="Disordered" evidence="1">
    <location>
        <begin position="1"/>
        <end position="41"/>
    </location>
</feature>
<dbReference type="EMBL" id="BGPR01002472">
    <property type="protein sequence ID" value="GBM74064.1"/>
    <property type="molecule type" value="Genomic_DNA"/>
</dbReference>
<dbReference type="AlphaFoldDB" id="A0A4Y2I8T3"/>
<dbReference type="Proteomes" id="UP000499080">
    <property type="component" value="Unassembled WGS sequence"/>
</dbReference>
<sequence length="93" mass="10421">MLSGEMSTSLQLESKTTRKAGKLKSAVSSTTNSAAENEKESRKFRLFVRDRRSNLRFLIDQTWANYGPRANSGPPEGFIRPADRILICRSDGN</sequence>
<keyword evidence="3" id="KW-1185">Reference proteome</keyword>
<dbReference type="OrthoDB" id="10654240at2759"/>
<evidence type="ECO:0000313" key="2">
    <source>
        <dbReference type="EMBL" id="GBM74064.1"/>
    </source>
</evidence>
<reference evidence="2 3" key="1">
    <citation type="journal article" date="2019" name="Sci. Rep.">
        <title>Orb-weaving spider Araneus ventricosus genome elucidates the spidroin gene catalogue.</title>
        <authorList>
            <person name="Kono N."/>
            <person name="Nakamura H."/>
            <person name="Ohtoshi R."/>
            <person name="Moran D.A.P."/>
            <person name="Shinohara A."/>
            <person name="Yoshida Y."/>
            <person name="Fujiwara M."/>
            <person name="Mori M."/>
            <person name="Tomita M."/>
            <person name="Arakawa K."/>
        </authorList>
    </citation>
    <scope>NUCLEOTIDE SEQUENCE [LARGE SCALE GENOMIC DNA]</scope>
</reference>
<name>A0A4Y2I8T3_ARAVE</name>
<feature type="compositionally biased region" description="Polar residues" evidence="1">
    <location>
        <begin position="1"/>
        <end position="14"/>
    </location>
</feature>
<gene>
    <name evidence="2" type="ORF">AVEN_232339_1</name>
</gene>
<feature type="compositionally biased region" description="Polar residues" evidence="1">
    <location>
        <begin position="26"/>
        <end position="35"/>
    </location>
</feature>
<protein>
    <submittedName>
        <fullName evidence="2">Uncharacterized protein</fullName>
    </submittedName>
</protein>
<comment type="caution">
    <text evidence="2">The sequence shown here is derived from an EMBL/GenBank/DDBJ whole genome shotgun (WGS) entry which is preliminary data.</text>
</comment>